<dbReference type="Proteomes" id="UP000295748">
    <property type="component" value="Chromosome"/>
</dbReference>
<evidence type="ECO:0000256" key="1">
    <source>
        <dbReference type="ARBA" id="ARBA00023015"/>
    </source>
</evidence>
<keyword evidence="3" id="KW-0804">Transcription</keyword>
<feature type="compositionally biased region" description="Basic and acidic residues" evidence="4">
    <location>
        <begin position="97"/>
        <end position="110"/>
    </location>
</feature>
<name>A0ABX5SV38_9MICO</name>
<dbReference type="InterPro" id="IPR011991">
    <property type="entry name" value="ArsR-like_HTH"/>
</dbReference>
<reference evidence="6 7" key="1">
    <citation type="submission" date="2019-03" db="EMBL/GenBank/DDBJ databases">
        <authorList>
            <person name="Dong K."/>
        </authorList>
    </citation>
    <scope>NUCLEOTIDE SEQUENCE [LARGE SCALE GENOMIC DNA]</scope>
    <source>
        <strain evidence="7">dk512</strain>
    </source>
</reference>
<gene>
    <name evidence="6" type="ORF">E4K62_10705</name>
</gene>
<dbReference type="EMBL" id="CP038266">
    <property type="protein sequence ID" value="QBR89112.1"/>
    <property type="molecule type" value="Genomic_DNA"/>
</dbReference>
<accession>A0ABX5SV38</accession>
<dbReference type="CDD" id="cd00090">
    <property type="entry name" value="HTH_ARSR"/>
    <property type="match status" value="1"/>
</dbReference>
<dbReference type="PANTHER" id="PTHR33154">
    <property type="entry name" value="TRANSCRIPTIONAL REGULATOR, ARSR FAMILY"/>
    <property type="match status" value="1"/>
</dbReference>
<feature type="domain" description="HTH arsR-type" evidence="5">
    <location>
        <begin position="1"/>
        <end position="88"/>
    </location>
</feature>
<dbReference type="Gene3D" id="1.10.10.10">
    <property type="entry name" value="Winged helix-like DNA-binding domain superfamily/Winged helix DNA-binding domain"/>
    <property type="match status" value="1"/>
</dbReference>
<dbReference type="PROSITE" id="PS50987">
    <property type="entry name" value="HTH_ARSR_2"/>
    <property type="match status" value="1"/>
</dbReference>
<dbReference type="SUPFAM" id="SSF46785">
    <property type="entry name" value="Winged helix' DNA-binding domain"/>
    <property type="match status" value="1"/>
</dbReference>
<evidence type="ECO:0000313" key="7">
    <source>
        <dbReference type="Proteomes" id="UP000295748"/>
    </source>
</evidence>
<evidence type="ECO:0000313" key="6">
    <source>
        <dbReference type="EMBL" id="QBR89112.1"/>
    </source>
</evidence>
<evidence type="ECO:0000259" key="5">
    <source>
        <dbReference type="PROSITE" id="PS50987"/>
    </source>
</evidence>
<dbReference type="Pfam" id="PF12840">
    <property type="entry name" value="HTH_20"/>
    <property type="match status" value="1"/>
</dbReference>
<keyword evidence="1" id="KW-0805">Transcription regulation</keyword>
<protein>
    <submittedName>
        <fullName evidence="6">ArsR family transcriptional regulator</fullName>
    </submittedName>
</protein>
<evidence type="ECO:0000256" key="2">
    <source>
        <dbReference type="ARBA" id="ARBA00023125"/>
    </source>
</evidence>
<proteinExistence type="predicted"/>
<dbReference type="InterPro" id="IPR051081">
    <property type="entry name" value="HTH_MetalResp_TranReg"/>
</dbReference>
<dbReference type="InterPro" id="IPR001845">
    <property type="entry name" value="HTH_ArsR_DNA-bd_dom"/>
</dbReference>
<dbReference type="NCBIfam" id="NF033788">
    <property type="entry name" value="HTH_metalloreg"/>
    <property type="match status" value="1"/>
</dbReference>
<dbReference type="InterPro" id="IPR036390">
    <property type="entry name" value="WH_DNA-bd_sf"/>
</dbReference>
<sequence>MDVFECLADATRRRLLAALAHGEHTAGELAAREPISRPAVSRHLRVMRESGLIGVAAHGRERRYRLRAETLEPVQTYLAALRHPPVPESAFDALDLEVRRASRDQRRSDGPPDQAAGTPSIDTEEIA</sequence>
<evidence type="ECO:0000256" key="3">
    <source>
        <dbReference type="ARBA" id="ARBA00023163"/>
    </source>
</evidence>
<organism evidence="6 7">
    <name type="scientific">Microbacterium wangchenii</name>
    <dbReference type="NCBI Taxonomy" id="2541726"/>
    <lineage>
        <taxon>Bacteria</taxon>
        <taxon>Bacillati</taxon>
        <taxon>Actinomycetota</taxon>
        <taxon>Actinomycetes</taxon>
        <taxon>Micrococcales</taxon>
        <taxon>Microbacteriaceae</taxon>
        <taxon>Microbacterium</taxon>
    </lineage>
</organism>
<dbReference type="SMART" id="SM00418">
    <property type="entry name" value="HTH_ARSR"/>
    <property type="match status" value="1"/>
</dbReference>
<dbReference type="PRINTS" id="PR00778">
    <property type="entry name" value="HTHARSR"/>
</dbReference>
<keyword evidence="7" id="KW-1185">Reference proteome</keyword>
<keyword evidence="2" id="KW-0238">DNA-binding</keyword>
<dbReference type="PANTHER" id="PTHR33154:SF33">
    <property type="entry name" value="TRANSCRIPTIONAL REPRESSOR SDPR"/>
    <property type="match status" value="1"/>
</dbReference>
<dbReference type="RefSeq" id="WP_135067292.1">
    <property type="nucleotide sequence ID" value="NZ_CP038266.1"/>
</dbReference>
<dbReference type="InterPro" id="IPR036388">
    <property type="entry name" value="WH-like_DNA-bd_sf"/>
</dbReference>
<evidence type="ECO:0000256" key="4">
    <source>
        <dbReference type="SAM" id="MobiDB-lite"/>
    </source>
</evidence>
<feature type="region of interest" description="Disordered" evidence="4">
    <location>
        <begin position="97"/>
        <end position="127"/>
    </location>
</feature>